<evidence type="ECO:0000313" key="2">
    <source>
        <dbReference type="Proteomes" id="UP001172457"/>
    </source>
</evidence>
<dbReference type="EMBL" id="JARYMX010000002">
    <property type="protein sequence ID" value="KAJ9563072.1"/>
    <property type="molecule type" value="Genomic_DNA"/>
</dbReference>
<evidence type="ECO:0000313" key="1">
    <source>
        <dbReference type="EMBL" id="KAJ9563072.1"/>
    </source>
</evidence>
<proteinExistence type="predicted"/>
<dbReference type="AlphaFoldDB" id="A0AA38WJA2"/>
<keyword evidence="2" id="KW-1185">Reference proteome</keyword>
<dbReference type="Proteomes" id="UP001172457">
    <property type="component" value="Chromosome 2"/>
</dbReference>
<reference evidence="1" key="1">
    <citation type="submission" date="2023-03" db="EMBL/GenBank/DDBJ databases">
        <title>Chromosome-scale reference genome and RAD-based genetic map of yellow starthistle (Centaurea solstitialis) reveal putative structural variation and QTLs associated with invader traits.</title>
        <authorList>
            <person name="Reatini B."/>
            <person name="Cang F.A."/>
            <person name="Jiang Q."/>
            <person name="Mckibben M.T.W."/>
            <person name="Barker M.S."/>
            <person name="Rieseberg L.H."/>
            <person name="Dlugosch K.M."/>
        </authorList>
    </citation>
    <scope>NUCLEOTIDE SEQUENCE</scope>
    <source>
        <strain evidence="1">CAN-66</strain>
        <tissue evidence="1">Leaf</tissue>
    </source>
</reference>
<organism evidence="1 2">
    <name type="scientific">Centaurea solstitialis</name>
    <name type="common">yellow star-thistle</name>
    <dbReference type="NCBI Taxonomy" id="347529"/>
    <lineage>
        <taxon>Eukaryota</taxon>
        <taxon>Viridiplantae</taxon>
        <taxon>Streptophyta</taxon>
        <taxon>Embryophyta</taxon>
        <taxon>Tracheophyta</taxon>
        <taxon>Spermatophyta</taxon>
        <taxon>Magnoliopsida</taxon>
        <taxon>eudicotyledons</taxon>
        <taxon>Gunneridae</taxon>
        <taxon>Pentapetalae</taxon>
        <taxon>asterids</taxon>
        <taxon>campanulids</taxon>
        <taxon>Asterales</taxon>
        <taxon>Asteraceae</taxon>
        <taxon>Carduoideae</taxon>
        <taxon>Cardueae</taxon>
        <taxon>Centaureinae</taxon>
        <taxon>Centaurea</taxon>
    </lineage>
</organism>
<comment type="caution">
    <text evidence="1">The sequence shown here is derived from an EMBL/GenBank/DDBJ whole genome shotgun (WGS) entry which is preliminary data.</text>
</comment>
<protein>
    <submittedName>
        <fullName evidence="1">Uncharacterized protein</fullName>
    </submittedName>
</protein>
<name>A0AA38WJA2_9ASTR</name>
<sequence length="74" mass="8248">MAACTNNNAIIITIGEADGAINQSSNRRSADYKPNIWNYDHLQFLGTEFELEVEVEVVADVNISSDDVGCGRWW</sequence>
<accession>A0AA38WJA2</accession>
<gene>
    <name evidence="1" type="ORF">OSB04_008232</name>
</gene>